<evidence type="ECO:0000256" key="1">
    <source>
        <dbReference type="ARBA" id="ARBA00023002"/>
    </source>
</evidence>
<reference evidence="4 5" key="1">
    <citation type="journal article" date="2016" name="PLoS Pathog.">
        <title>Biosynthesis of antibiotic leucinostatins in bio-control fungus Purpureocillium lilacinum and their inhibition on phytophthora revealed by genome mining.</title>
        <authorList>
            <person name="Wang G."/>
            <person name="Liu Z."/>
            <person name="Lin R."/>
            <person name="Li E."/>
            <person name="Mao Z."/>
            <person name="Ling J."/>
            <person name="Yang Y."/>
            <person name="Yin W.B."/>
            <person name="Xie B."/>
        </authorList>
    </citation>
    <scope>NUCLEOTIDE SEQUENCE [LARGE SCALE GENOMIC DNA]</scope>
    <source>
        <strain evidence="4">170</strain>
    </source>
</reference>
<dbReference type="STRING" id="1380566.A0A179F2B1"/>
<proteinExistence type="inferred from homology"/>
<dbReference type="SUPFAM" id="SSF51735">
    <property type="entry name" value="NAD(P)-binding Rossmann-fold domains"/>
    <property type="match status" value="1"/>
</dbReference>
<dbReference type="EMBL" id="LSBJ02000002">
    <property type="protein sequence ID" value="OAQ59577.1"/>
    <property type="molecule type" value="Genomic_DNA"/>
</dbReference>
<protein>
    <submittedName>
        <fullName evidence="4">NADPH-dependent methylglyoxal reductase GRE2</fullName>
    </submittedName>
</protein>
<dbReference type="Proteomes" id="UP000078397">
    <property type="component" value="Unassembled WGS sequence"/>
</dbReference>
<dbReference type="InterPro" id="IPR001509">
    <property type="entry name" value="Epimerase_deHydtase"/>
</dbReference>
<evidence type="ECO:0000313" key="4">
    <source>
        <dbReference type="EMBL" id="OAQ59577.1"/>
    </source>
</evidence>
<feature type="domain" description="NAD-dependent epimerase/dehydratase" evidence="3">
    <location>
        <begin position="4"/>
        <end position="266"/>
    </location>
</feature>
<accession>A0A179F2B1</accession>
<keyword evidence="5" id="KW-1185">Reference proteome</keyword>
<dbReference type="GO" id="GO:0016616">
    <property type="term" value="F:oxidoreductase activity, acting on the CH-OH group of donors, NAD or NADP as acceptor"/>
    <property type="evidence" value="ECO:0007669"/>
    <property type="project" value="TreeGrafter"/>
</dbReference>
<dbReference type="PANTHER" id="PTHR10366:SF564">
    <property type="entry name" value="STEROL-4-ALPHA-CARBOXYLATE 3-DEHYDROGENASE, DECARBOXYLATING"/>
    <property type="match status" value="1"/>
</dbReference>
<sequence length="346" mass="38175">MVNVLLTGGNGFIASHILDILVQRQYSVTFTVRSKDRAKQVLARYSGQSVCNLTAHVIPDFTKPGAFDDCLKTNRPFDAVLHVASPFKYSITDIDKELFGPSVTGTQSLLAAIHAHAPSVKTVVFTSSFAAILDSYKSNTIPEHTYTTSDWNPLTKEDAFKNTLNGYRASKLFAERAAVDFMTKHKPSFSFVSICPTLAFGSVIQPLESANALNTSSQRIYSFVNGSCRSKMPDTGVSFYLWIDVRDLALAHVKAMELQLDAPANKRYLLTAGYFTNKEICEIIGKRLPEYLGVLPPCDGDAGGFPSGGVYKFDNTEATEELELEYRTLEESVVDAVKSMQRRGYV</sequence>
<organism evidence="4 5">
    <name type="scientific">Pochonia chlamydosporia 170</name>
    <dbReference type="NCBI Taxonomy" id="1380566"/>
    <lineage>
        <taxon>Eukaryota</taxon>
        <taxon>Fungi</taxon>
        <taxon>Dikarya</taxon>
        <taxon>Ascomycota</taxon>
        <taxon>Pezizomycotina</taxon>
        <taxon>Sordariomycetes</taxon>
        <taxon>Hypocreomycetidae</taxon>
        <taxon>Hypocreales</taxon>
        <taxon>Clavicipitaceae</taxon>
        <taxon>Pochonia</taxon>
    </lineage>
</organism>
<dbReference type="Gene3D" id="3.40.50.720">
    <property type="entry name" value="NAD(P)-binding Rossmann-like Domain"/>
    <property type="match status" value="1"/>
</dbReference>
<dbReference type="Pfam" id="PF01370">
    <property type="entry name" value="Epimerase"/>
    <property type="match status" value="1"/>
</dbReference>
<dbReference type="InterPro" id="IPR036291">
    <property type="entry name" value="NAD(P)-bd_dom_sf"/>
</dbReference>
<gene>
    <name evidence="4" type="ORF">VFPPC_13525</name>
</gene>
<dbReference type="RefSeq" id="XP_018137570.1">
    <property type="nucleotide sequence ID" value="XM_018291300.1"/>
</dbReference>
<dbReference type="AlphaFoldDB" id="A0A179F2B1"/>
<dbReference type="PANTHER" id="PTHR10366">
    <property type="entry name" value="NAD DEPENDENT EPIMERASE/DEHYDRATASE"/>
    <property type="match status" value="1"/>
</dbReference>
<evidence type="ECO:0000256" key="2">
    <source>
        <dbReference type="ARBA" id="ARBA00023445"/>
    </source>
</evidence>
<dbReference type="InterPro" id="IPR050425">
    <property type="entry name" value="NAD(P)_dehydrat-like"/>
</dbReference>
<dbReference type="GeneID" id="28855294"/>
<name>A0A179F2B1_METCM</name>
<keyword evidence="1" id="KW-0560">Oxidoreductase</keyword>
<evidence type="ECO:0000313" key="5">
    <source>
        <dbReference type="Proteomes" id="UP000078397"/>
    </source>
</evidence>
<comment type="caution">
    <text evidence="4">The sequence shown here is derived from an EMBL/GenBank/DDBJ whole genome shotgun (WGS) entry which is preliminary data.</text>
</comment>
<comment type="similarity">
    <text evidence="2">Belongs to the NAD(P)-dependent epimerase/dehydratase family. Dihydroflavonol-4-reductase subfamily.</text>
</comment>
<dbReference type="OrthoDB" id="2735536at2759"/>
<evidence type="ECO:0000259" key="3">
    <source>
        <dbReference type="Pfam" id="PF01370"/>
    </source>
</evidence>
<dbReference type="KEGG" id="pchm:VFPPC_13525"/>